<feature type="coiled-coil region" evidence="1">
    <location>
        <begin position="184"/>
        <end position="277"/>
    </location>
</feature>
<dbReference type="GeneTree" id="ENSGT00400000022323"/>
<keyword evidence="1" id="KW-0175">Coiled coil</keyword>
<organism evidence="3">
    <name type="scientific">Xenopus tropicalis</name>
    <name type="common">Western clawed frog</name>
    <name type="synonym">Silurana tropicalis</name>
    <dbReference type="NCBI Taxonomy" id="8364"/>
    <lineage>
        <taxon>Eukaryota</taxon>
        <taxon>Metazoa</taxon>
        <taxon>Chordata</taxon>
        <taxon>Craniata</taxon>
        <taxon>Vertebrata</taxon>
        <taxon>Euteleostomi</taxon>
        <taxon>Amphibia</taxon>
        <taxon>Batrachia</taxon>
        <taxon>Anura</taxon>
        <taxon>Pipoidea</taxon>
        <taxon>Pipidae</taxon>
        <taxon>Xenopodinae</taxon>
        <taxon>Xenopus</taxon>
        <taxon>Silurana</taxon>
    </lineage>
</organism>
<dbReference type="PANTHER" id="PTHR21707">
    <property type="entry name" value="FLAGELLUM-ASSOCIATED COILED-COIL DOMAIN-CONTAINING PROTEIN 1"/>
    <property type="match status" value="1"/>
</dbReference>
<protein>
    <submittedName>
        <fullName evidence="3">Flagellum associated containing coiled-coil domains 1</fullName>
    </submittedName>
    <submittedName>
        <fullName evidence="5">Flagellum-associated coiled-coil domain-containing protein 1 isoform X1</fullName>
    </submittedName>
</protein>
<dbReference type="AlphaFoldDB" id="A0A6I8R471"/>
<proteinExistence type="predicted"/>
<reference evidence="3" key="2">
    <citation type="submission" date="2020-05" db="UniProtKB">
        <authorList>
            <consortium name="Ensembl"/>
        </authorList>
    </citation>
    <scope>IDENTIFICATION</scope>
</reference>
<feature type="compositionally biased region" description="Polar residues" evidence="2">
    <location>
        <begin position="92"/>
        <end position="107"/>
    </location>
</feature>
<feature type="compositionally biased region" description="Basic and acidic residues" evidence="2">
    <location>
        <begin position="159"/>
        <end position="172"/>
    </location>
</feature>
<evidence type="ECO:0000313" key="6">
    <source>
        <dbReference type="Xenbase" id="XB-GENE-1004206"/>
    </source>
</evidence>
<reference evidence="3" key="1">
    <citation type="journal article" date="2010" name="Science">
        <title>The genome of the Western clawed frog Xenopus tropicalis.</title>
        <authorList>
            <person name="Hellsten U."/>
            <person name="Harland R.M."/>
            <person name="Gilchrist M.J."/>
            <person name="Hendrix D."/>
            <person name="Jurka J."/>
            <person name="Kapitonov V."/>
            <person name="Ovcharenko I."/>
            <person name="Putnam N.H."/>
            <person name="Shu S."/>
            <person name="Taher L."/>
            <person name="Blitz I.L."/>
            <person name="Blumberg B."/>
            <person name="Dichmann D.S."/>
            <person name="Dubchak I."/>
            <person name="Amaya E."/>
            <person name="Detter J.C."/>
            <person name="Fletcher R."/>
            <person name="Gerhard D.S."/>
            <person name="Goodstein D."/>
            <person name="Graves T."/>
            <person name="Grigoriev I.V."/>
            <person name="Grimwood J."/>
            <person name="Kawashima T."/>
            <person name="Lindquist E."/>
            <person name="Lucas S.M."/>
            <person name="Mead P.E."/>
            <person name="Mitros T."/>
            <person name="Ogino H."/>
            <person name="Ohta Y."/>
            <person name="Poliakov A.V."/>
            <person name="Pollet N."/>
            <person name="Robert J."/>
            <person name="Salamov A."/>
            <person name="Sater A.K."/>
            <person name="Schmutz J."/>
            <person name="Terry A."/>
            <person name="Vize P.D."/>
            <person name="Warren W.C."/>
            <person name="Wells D."/>
            <person name="Wills A."/>
            <person name="Wilson R.K."/>
            <person name="Zimmerman L.B."/>
            <person name="Zorn A.M."/>
            <person name="Grainger R."/>
            <person name="Grammer T."/>
            <person name="Khokha M.K."/>
            <person name="Richardson P.M."/>
            <person name="Rokhsar D.S."/>
        </authorList>
    </citation>
    <scope>NUCLEOTIDE SEQUENCE [LARGE SCALE GENOMIC DNA]</scope>
    <source>
        <strain evidence="3">Nigerian</strain>
    </source>
</reference>
<evidence type="ECO:0000313" key="3">
    <source>
        <dbReference type="Ensembl" id="ENSXETP00000079528"/>
    </source>
</evidence>
<feature type="coiled-coil region" evidence="1">
    <location>
        <begin position="356"/>
        <end position="447"/>
    </location>
</feature>
<feature type="coiled-coil region" evidence="1">
    <location>
        <begin position="302"/>
        <end position="329"/>
    </location>
</feature>
<dbReference type="Bgee" id="ENSXETG00000035925">
    <property type="expression patterns" value="Expressed in mesonephros and 3 other cell types or tissues"/>
</dbReference>
<dbReference type="RefSeq" id="XP_012826748.2">
    <property type="nucleotide sequence ID" value="XM_012971294.3"/>
</dbReference>
<keyword evidence="4" id="KW-1185">Reference proteome</keyword>
<dbReference type="Proteomes" id="UP000008143">
    <property type="component" value="Chromosome 9"/>
</dbReference>
<gene>
    <name evidence="3 6" type="primary">flacc1</name>
    <name evidence="5" type="synonym">flacc</name>
</gene>
<dbReference type="PANTHER" id="PTHR21707:SF42">
    <property type="entry name" value="FLAGELLUM-ASSOCIATED COILED-COIL DOMAIN-CONTAINING PROTEIN 1"/>
    <property type="match status" value="1"/>
</dbReference>
<evidence type="ECO:0000256" key="1">
    <source>
        <dbReference type="SAM" id="Coils"/>
    </source>
</evidence>
<evidence type="ECO:0000313" key="4">
    <source>
        <dbReference type="Proteomes" id="UP000008143"/>
    </source>
</evidence>
<dbReference type="Ensembl" id="ENSXETT00000069503">
    <property type="protein sequence ID" value="ENSXETP00000079528"/>
    <property type="gene ID" value="ENSXETG00000035925"/>
</dbReference>
<feature type="compositionally biased region" description="Polar residues" evidence="2">
    <location>
        <begin position="20"/>
        <end position="46"/>
    </location>
</feature>
<feature type="region of interest" description="Disordered" evidence="2">
    <location>
        <begin position="20"/>
        <end position="116"/>
    </location>
</feature>
<dbReference type="OMA" id="MEKEYKY"/>
<evidence type="ECO:0000313" key="5">
    <source>
        <dbReference type="RefSeq" id="XP_012826748.2"/>
    </source>
</evidence>
<feature type="region of interest" description="Disordered" evidence="2">
    <location>
        <begin position="146"/>
        <end position="172"/>
    </location>
</feature>
<sequence length="470" mass="54615">MKMASDSHAGLQLKYSLTQLPHSLKQNRGITGSPHQASTRSSSKDPGNSWKPPVLRNEFQLMEKPCGNTKRPRTSPSVYKDQGRDLLFAKPPSSTKKCISARTTGSRAPNKENNKRDKEYLLISPGYTMIRSKDHIEVMLEESLFRDTAGSKSPPASRQSEESPGREQTVKKKDVLLMNRQGIVEDLQEQIAKLTSLLEQETKEHRNTEIRLNKEIQEVAAQLQKKNEEDIRILQQKHLNDLQALLEQSNSKLAQENADAEKRLEELQKDYDFLRGSFSTYKESLCEEINESWAQKEAQWKEAFEEKKVRALSKQNQELRDLFEKEKKELWRQAEEELDMVQESHKKQVNEVWEKYKEVKQEFQKLNIMKENLQAEIAENKRIISSQHLEAQKVHRENEMLKSQVDHLRKQTHVRVSKVEAQFKQRIVSLTNENADLRRRLITKSEQLFNERNKDEVGATYLDAAGNGRL</sequence>
<dbReference type="OrthoDB" id="10013155at2759"/>
<dbReference type="AGR" id="Xenbase:XB-GENE-1004206"/>
<name>A0A6I8R471_XENTR</name>
<evidence type="ECO:0000256" key="2">
    <source>
        <dbReference type="SAM" id="MobiDB-lite"/>
    </source>
</evidence>
<dbReference type="InterPro" id="IPR026674">
    <property type="entry name" value="FLACC1"/>
</dbReference>
<reference evidence="5" key="3">
    <citation type="submission" date="2025-04" db="UniProtKB">
        <authorList>
            <consortium name="RefSeq"/>
        </authorList>
    </citation>
    <scope>IDENTIFICATION</scope>
    <source>
        <strain evidence="5">Nigerian</strain>
        <tissue evidence="5">Liver and blood</tissue>
    </source>
</reference>
<dbReference type="Xenbase" id="XB-GENE-1004206">
    <property type="gene designation" value="flacc1"/>
</dbReference>
<accession>A0A6I8R471</accession>